<keyword evidence="2" id="KW-0812">Transmembrane</keyword>
<dbReference type="Proteomes" id="UP001396334">
    <property type="component" value="Unassembled WGS sequence"/>
</dbReference>
<evidence type="ECO:0000256" key="3">
    <source>
        <dbReference type="SAM" id="SignalP"/>
    </source>
</evidence>
<reference evidence="4 5" key="1">
    <citation type="journal article" date="2024" name="G3 (Bethesda)">
        <title>Genome assembly of Hibiscus sabdariffa L. provides insights into metabolisms of medicinal natural products.</title>
        <authorList>
            <person name="Kim T."/>
        </authorList>
    </citation>
    <scope>NUCLEOTIDE SEQUENCE [LARGE SCALE GENOMIC DNA]</scope>
    <source>
        <strain evidence="4">TK-2024</strain>
        <tissue evidence="4">Old leaves</tissue>
    </source>
</reference>
<evidence type="ECO:0000313" key="5">
    <source>
        <dbReference type="Proteomes" id="UP001396334"/>
    </source>
</evidence>
<keyword evidence="2" id="KW-0472">Membrane</keyword>
<keyword evidence="2" id="KW-1133">Transmembrane helix</keyword>
<dbReference type="EMBL" id="JBBPBN010000063">
    <property type="protein sequence ID" value="KAK8986727.1"/>
    <property type="molecule type" value="Genomic_DNA"/>
</dbReference>
<feature type="region of interest" description="Disordered" evidence="1">
    <location>
        <begin position="25"/>
        <end position="89"/>
    </location>
</feature>
<protein>
    <recommendedName>
        <fullName evidence="6">Anther-specific protein BCP1</fullName>
    </recommendedName>
</protein>
<evidence type="ECO:0000313" key="4">
    <source>
        <dbReference type="EMBL" id="KAK8986727.1"/>
    </source>
</evidence>
<comment type="caution">
    <text evidence="4">The sequence shown here is derived from an EMBL/GenBank/DDBJ whole genome shotgun (WGS) entry which is preliminary data.</text>
</comment>
<keyword evidence="3" id="KW-0732">Signal</keyword>
<gene>
    <name evidence="4" type="ORF">V6N11_010276</name>
</gene>
<feature type="signal peptide" evidence="3">
    <location>
        <begin position="1"/>
        <end position="22"/>
    </location>
</feature>
<accession>A0ABR2PE90</accession>
<evidence type="ECO:0008006" key="6">
    <source>
        <dbReference type="Google" id="ProtNLM"/>
    </source>
</evidence>
<proteinExistence type="predicted"/>
<name>A0ABR2PE90_9ROSI</name>
<sequence length="109" mass="10706">MACRIVVLVFILNIALVELVSAENDASPASSPRGFPMPGNDHGAIGNTGDDEGAPSSGPGGPDDVVEGPIGNEGKSPVAEPPSSSATTRGIFSAAGGGISLAVVGYLVF</sequence>
<keyword evidence="5" id="KW-1185">Reference proteome</keyword>
<evidence type="ECO:0000256" key="1">
    <source>
        <dbReference type="SAM" id="MobiDB-lite"/>
    </source>
</evidence>
<evidence type="ECO:0000256" key="2">
    <source>
        <dbReference type="SAM" id="Phobius"/>
    </source>
</evidence>
<organism evidence="4 5">
    <name type="scientific">Hibiscus sabdariffa</name>
    <name type="common">roselle</name>
    <dbReference type="NCBI Taxonomy" id="183260"/>
    <lineage>
        <taxon>Eukaryota</taxon>
        <taxon>Viridiplantae</taxon>
        <taxon>Streptophyta</taxon>
        <taxon>Embryophyta</taxon>
        <taxon>Tracheophyta</taxon>
        <taxon>Spermatophyta</taxon>
        <taxon>Magnoliopsida</taxon>
        <taxon>eudicotyledons</taxon>
        <taxon>Gunneridae</taxon>
        <taxon>Pentapetalae</taxon>
        <taxon>rosids</taxon>
        <taxon>malvids</taxon>
        <taxon>Malvales</taxon>
        <taxon>Malvaceae</taxon>
        <taxon>Malvoideae</taxon>
        <taxon>Hibiscus</taxon>
    </lineage>
</organism>
<feature type="chain" id="PRO_5045044348" description="Anther-specific protein BCP1" evidence="3">
    <location>
        <begin position="23"/>
        <end position="109"/>
    </location>
</feature>
<feature type="transmembrane region" description="Helical" evidence="2">
    <location>
        <begin position="90"/>
        <end position="108"/>
    </location>
</feature>